<keyword evidence="7" id="KW-0449">Lipoprotein</keyword>
<dbReference type="Pfam" id="PF20238">
    <property type="entry name" value="BIM1-like_dom"/>
    <property type="match status" value="1"/>
</dbReference>
<evidence type="ECO:0000256" key="4">
    <source>
        <dbReference type="ARBA" id="ARBA00022729"/>
    </source>
</evidence>
<reference evidence="10" key="1">
    <citation type="submission" date="2013-12" db="EMBL/GenBank/DDBJ databases">
        <authorList>
            <person name="Genoscope - CEA"/>
        </authorList>
    </citation>
    <scope>NUCLEOTIDE SEQUENCE</scope>
    <source>
        <strain evidence="10">CBS 1993</strain>
    </source>
</reference>
<dbReference type="GO" id="GO:0005886">
    <property type="term" value="C:plasma membrane"/>
    <property type="evidence" value="ECO:0007669"/>
    <property type="project" value="UniProtKB-SubCell"/>
</dbReference>
<sequence>MDSLRLKNLVKALESFFEKLQLISLSMIASKFLPLLFAATAYAHFRIPFPGERNSTNFPTQSEGPCGGSNFIRQPRFEWNPNGSPIQIYSHHNFVIGGIYFCEGNDCLTTADFVDANAVYDPFHLHKPGNFCIPSLDLDAKTGTNGTIQVALVGSGDSEDEYSWTYNCVDVTISKEGPVFKNQCSNNTVEIVYVDDFPNGDIKNVTDFTLLDEYYEGTVSATGTADPYSTMAMSGMDMSGMDMGSSSTSAMDMDMGSTASSAMDMATSTGSSTSSSSSSSSSSALAPALDISYFPLASLFGFLLFI</sequence>
<keyword evidence="6" id="KW-0325">Glycoprotein</keyword>
<keyword evidence="3" id="KW-0336">GPI-anchor</keyword>
<keyword evidence="11" id="KW-1185">Reference proteome</keyword>
<dbReference type="STRING" id="1382522.W6MIL1"/>
<evidence type="ECO:0000313" key="11">
    <source>
        <dbReference type="Proteomes" id="UP000019384"/>
    </source>
</evidence>
<dbReference type="InterPro" id="IPR046936">
    <property type="entry name" value="BIM1-like"/>
</dbReference>
<proteinExistence type="predicted"/>
<keyword evidence="5" id="KW-0472">Membrane</keyword>
<evidence type="ECO:0000259" key="9">
    <source>
        <dbReference type="Pfam" id="PF20238"/>
    </source>
</evidence>
<dbReference type="GO" id="GO:0098552">
    <property type="term" value="C:side of membrane"/>
    <property type="evidence" value="ECO:0007669"/>
    <property type="project" value="UniProtKB-KW"/>
</dbReference>
<keyword evidence="4" id="KW-0732">Signal</keyword>
<evidence type="ECO:0000256" key="1">
    <source>
        <dbReference type="ARBA" id="ARBA00004609"/>
    </source>
</evidence>
<dbReference type="RefSeq" id="XP_022458320.1">
    <property type="nucleotide sequence ID" value="XM_022602523.1"/>
</dbReference>
<dbReference type="Proteomes" id="UP000019384">
    <property type="component" value="Unassembled WGS sequence"/>
</dbReference>
<dbReference type="PANTHER" id="PTHR34992">
    <property type="entry name" value="HYPHAL ANASTAMOSIS-7 PROTEIN"/>
    <property type="match status" value="1"/>
</dbReference>
<feature type="region of interest" description="Disordered" evidence="8">
    <location>
        <begin position="261"/>
        <end position="280"/>
    </location>
</feature>
<evidence type="ECO:0000256" key="3">
    <source>
        <dbReference type="ARBA" id="ARBA00022622"/>
    </source>
</evidence>
<dbReference type="AlphaFoldDB" id="W6MIL1"/>
<evidence type="ECO:0000256" key="2">
    <source>
        <dbReference type="ARBA" id="ARBA00022475"/>
    </source>
</evidence>
<organism evidence="10 11">
    <name type="scientific">Kuraishia capsulata CBS 1993</name>
    <dbReference type="NCBI Taxonomy" id="1382522"/>
    <lineage>
        <taxon>Eukaryota</taxon>
        <taxon>Fungi</taxon>
        <taxon>Dikarya</taxon>
        <taxon>Ascomycota</taxon>
        <taxon>Saccharomycotina</taxon>
        <taxon>Pichiomycetes</taxon>
        <taxon>Pichiales</taxon>
        <taxon>Pichiaceae</taxon>
        <taxon>Kuraishia</taxon>
    </lineage>
</organism>
<evidence type="ECO:0000256" key="6">
    <source>
        <dbReference type="ARBA" id="ARBA00023180"/>
    </source>
</evidence>
<evidence type="ECO:0000256" key="8">
    <source>
        <dbReference type="SAM" id="MobiDB-lite"/>
    </source>
</evidence>
<dbReference type="PANTHER" id="PTHR34992:SF1">
    <property type="entry name" value="COPPER ACQUISITION FACTOR BIM1-LIKE DOMAIN-CONTAINING PROTEIN"/>
    <property type="match status" value="1"/>
</dbReference>
<dbReference type="GeneID" id="34519708"/>
<dbReference type="HOGENOM" id="CLU_909324_0_0_1"/>
<comment type="subcellular location">
    <subcellularLocation>
        <location evidence="1">Cell membrane</location>
        <topology evidence="1">Lipid-anchor</topology>
        <topology evidence="1">GPI-anchor</topology>
    </subcellularLocation>
</comment>
<dbReference type="CDD" id="cd21176">
    <property type="entry name" value="LPMO_auxiliary-like"/>
    <property type="match status" value="1"/>
</dbReference>
<evidence type="ECO:0000256" key="7">
    <source>
        <dbReference type="ARBA" id="ARBA00023288"/>
    </source>
</evidence>
<evidence type="ECO:0000256" key="5">
    <source>
        <dbReference type="ARBA" id="ARBA00023136"/>
    </source>
</evidence>
<feature type="domain" description="Copper acquisition factor BIM1-like" evidence="9">
    <location>
        <begin position="43"/>
        <end position="188"/>
    </location>
</feature>
<dbReference type="EMBL" id="HG793127">
    <property type="protein sequence ID" value="CDK26314.1"/>
    <property type="molecule type" value="Genomic_DNA"/>
</dbReference>
<dbReference type="InterPro" id="IPR046530">
    <property type="entry name" value="BIM1-like_dom"/>
</dbReference>
<protein>
    <recommendedName>
        <fullName evidence="9">Copper acquisition factor BIM1-like domain-containing protein</fullName>
    </recommendedName>
</protein>
<dbReference type="OrthoDB" id="2146436at2759"/>
<keyword evidence="2" id="KW-1003">Cell membrane</keyword>
<gene>
    <name evidence="10" type="ORF">KUCA_T00002285001</name>
</gene>
<accession>W6MIL1</accession>
<evidence type="ECO:0000313" key="10">
    <source>
        <dbReference type="EMBL" id="CDK26314.1"/>
    </source>
</evidence>
<name>W6MIL1_9ASCO</name>
<reference evidence="10" key="2">
    <citation type="submission" date="2014-02" db="EMBL/GenBank/DDBJ databases">
        <title>Complete DNA sequence of /Kuraishia capsulata/ illustrates novel genomic features among budding yeasts (/Saccharomycotina/).</title>
        <authorList>
            <person name="Morales L."/>
            <person name="Noel B."/>
            <person name="Porcel B."/>
            <person name="Marcet-Houben M."/>
            <person name="Hullo M-F."/>
            <person name="Sacerdot C."/>
            <person name="Tekaia F."/>
            <person name="Leh-Louis V."/>
            <person name="Despons L."/>
            <person name="Khanna V."/>
            <person name="Aury J-M."/>
            <person name="Barbe V."/>
            <person name="Couloux A."/>
            <person name="Labadie K."/>
            <person name="Pelletier E."/>
            <person name="Souciet J-L."/>
            <person name="Boekhout T."/>
            <person name="Gabaldon T."/>
            <person name="Wincker P."/>
            <person name="Dujon B."/>
        </authorList>
    </citation>
    <scope>NUCLEOTIDE SEQUENCE</scope>
    <source>
        <strain evidence="10">CBS 1993</strain>
    </source>
</reference>